<protein>
    <recommendedName>
        <fullName evidence="1">RelE toxin-related domain-containing protein</fullName>
    </recommendedName>
</protein>
<evidence type="ECO:0000313" key="2">
    <source>
        <dbReference type="EMBL" id="QLH78637.1"/>
    </source>
</evidence>
<keyword evidence="3" id="KW-1185">Reference proteome</keyword>
<proteinExistence type="predicted"/>
<dbReference type="Pfam" id="PF26442">
    <property type="entry name" value="Halo_toxin"/>
    <property type="match status" value="1"/>
</dbReference>
<dbReference type="InterPro" id="IPR058996">
    <property type="entry name" value="Toxin-rel_dom"/>
</dbReference>
<evidence type="ECO:0000313" key="3">
    <source>
        <dbReference type="Proteomes" id="UP000509667"/>
    </source>
</evidence>
<dbReference type="GeneID" id="56079330"/>
<name>A0A7D5P1W6_9EURY</name>
<feature type="domain" description="RelE toxin-related" evidence="1">
    <location>
        <begin position="13"/>
        <end position="76"/>
    </location>
</feature>
<evidence type="ECO:0000259" key="1">
    <source>
        <dbReference type="Pfam" id="PF26442"/>
    </source>
</evidence>
<sequence>MATVNQQSGICWVSGHARDRWRNRTHARLDDLKTAWYEATPVEYPPAKGETYARYHAPTDTVLLARNGELVTVIELTDRPADQQEFVRDQAEAPNA</sequence>
<dbReference type="RefSeq" id="WP_179908516.1">
    <property type="nucleotide sequence ID" value="NZ_CP058910.1"/>
</dbReference>
<dbReference type="Proteomes" id="UP000509667">
    <property type="component" value="Chromosome"/>
</dbReference>
<organism evidence="2 3">
    <name type="scientific">Halosimplex rubrum</name>
    <dbReference type="NCBI Taxonomy" id="869889"/>
    <lineage>
        <taxon>Archaea</taxon>
        <taxon>Methanobacteriati</taxon>
        <taxon>Methanobacteriota</taxon>
        <taxon>Stenosarchaea group</taxon>
        <taxon>Halobacteria</taxon>
        <taxon>Halobacteriales</taxon>
        <taxon>Haloarculaceae</taxon>
        <taxon>Halosimplex</taxon>
    </lineage>
</organism>
<dbReference type="KEGG" id="hrr:HZS55_15665"/>
<gene>
    <name evidence="2" type="ORF">HZS55_15665</name>
</gene>
<dbReference type="AlphaFoldDB" id="A0A7D5P1W6"/>
<reference evidence="2 3" key="1">
    <citation type="submission" date="2020-07" db="EMBL/GenBank/DDBJ databases">
        <title>Halosimplex pelagicum sp. nov. and Halosimplex rubrum sp. nov., isolated from salted brown alga Laminaria, and emended description of the genus Halosimplex.</title>
        <authorList>
            <person name="Cui H."/>
        </authorList>
    </citation>
    <scope>NUCLEOTIDE SEQUENCE [LARGE SCALE GENOMIC DNA]</scope>
    <source>
        <strain evidence="2 3">R27</strain>
    </source>
</reference>
<dbReference type="EMBL" id="CP058910">
    <property type="protein sequence ID" value="QLH78637.1"/>
    <property type="molecule type" value="Genomic_DNA"/>
</dbReference>
<dbReference type="OrthoDB" id="191442at2157"/>
<accession>A0A7D5P1W6</accession>